<comment type="caution">
    <text evidence="1">The sequence shown here is derived from an EMBL/GenBank/DDBJ whole genome shotgun (WGS) entry which is preliminary data.</text>
</comment>
<dbReference type="OrthoDB" id="7423251at2759"/>
<name>A0A8S4D936_PLUXY</name>
<reference evidence="1" key="1">
    <citation type="submission" date="2020-11" db="EMBL/GenBank/DDBJ databases">
        <authorList>
            <person name="Whiteford S."/>
        </authorList>
    </citation>
    <scope>NUCLEOTIDE SEQUENCE</scope>
</reference>
<evidence type="ECO:0000313" key="2">
    <source>
        <dbReference type="Proteomes" id="UP000653454"/>
    </source>
</evidence>
<gene>
    <name evidence="1" type="ORF">PLXY2_LOCUS586</name>
</gene>
<dbReference type="Proteomes" id="UP000653454">
    <property type="component" value="Unassembled WGS sequence"/>
</dbReference>
<dbReference type="AlphaFoldDB" id="A0A8S4D936"/>
<dbReference type="EMBL" id="CAJHNJ030000002">
    <property type="protein sequence ID" value="CAG9091551.1"/>
    <property type="molecule type" value="Genomic_DNA"/>
</dbReference>
<dbReference type="KEGG" id="pxy:105390617"/>
<keyword evidence="2" id="KW-1185">Reference proteome</keyword>
<organism evidence="1 2">
    <name type="scientific">Plutella xylostella</name>
    <name type="common">Diamondback moth</name>
    <name type="synonym">Plutella maculipennis</name>
    <dbReference type="NCBI Taxonomy" id="51655"/>
    <lineage>
        <taxon>Eukaryota</taxon>
        <taxon>Metazoa</taxon>
        <taxon>Ecdysozoa</taxon>
        <taxon>Arthropoda</taxon>
        <taxon>Hexapoda</taxon>
        <taxon>Insecta</taxon>
        <taxon>Pterygota</taxon>
        <taxon>Neoptera</taxon>
        <taxon>Endopterygota</taxon>
        <taxon>Lepidoptera</taxon>
        <taxon>Glossata</taxon>
        <taxon>Ditrysia</taxon>
        <taxon>Yponomeutoidea</taxon>
        <taxon>Plutellidae</taxon>
        <taxon>Plutella</taxon>
    </lineage>
</organism>
<accession>A0A8S4D936</accession>
<protein>
    <submittedName>
        <fullName evidence="1">(diamondback moth) hypothetical protein</fullName>
    </submittedName>
</protein>
<proteinExistence type="predicted"/>
<evidence type="ECO:0000313" key="1">
    <source>
        <dbReference type="EMBL" id="CAG9091551.1"/>
    </source>
</evidence>
<sequence>MFFKTVLCIPILSILIVGLHQTSSSIFGPVPDEVKKQYEQELGPQGPVERLISGTMNYMYQNKTLASVIAGELWNFGTKAVNFIVSIKDPTRSASDPYAILRGKYQT</sequence>